<reference evidence="4 5" key="1">
    <citation type="journal article" date="2013" name="Curr. Biol.">
        <title>The Genome of the Foraminiferan Reticulomyxa filosa.</title>
        <authorList>
            <person name="Glockner G."/>
            <person name="Hulsmann N."/>
            <person name="Schleicher M."/>
            <person name="Noegel A.A."/>
            <person name="Eichinger L."/>
            <person name="Gallinger C."/>
            <person name="Pawlowski J."/>
            <person name="Sierra R."/>
            <person name="Euteneuer U."/>
            <person name="Pillet L."/>
            <person name="Moustafa A."/>
            <person name="Platzer M."/>
            <person name="Groth M."/>
            <person name="Szafranski K."/>
            <person name="Schliwa M."/>
        </authorList>
    </citation>
    <scope>NUCLEOTIDE SEQUENCE [LARGE SCALE GENOMIC DNA]</scope>
</reference>
<evidence type="ECO:0000313" key="5">
    <source>
        <dbReference type="Proteomes" id="UP000023152"/>
    </source>
</evidence>
<sequence length="647" mass="75904">MRRTDVMVEEVLSYDFIKNLVQTSNANVINSHKSSLGDFIYQQLFHINNIFSYFRQSIYLMITPYLIYRIVFALVFYWIELSNEHPSKKSEISYQMHKEWNEIVHTHMEMTEMNKQQIEDQHKAWTSQWKCNNNGLKIIEQVLIWLCEYNATNSNGNNKNHSKQSPVVSVNGEVSEKPSKQRQEQKENITPLALAKEGEQMQSKTGVRKRSYSIDKYMNSNNNGSGNSNGWKRRKLTQTEFKTVREYDDEEKTTACEGCEERIKVIEALYDSCVNRPCEAHERLVRLRVNPDSLVMQSHTRKCTANEDESQHHGNNNDNRNDERGILISEGAWQLKRGLVYRFRNVADWSIEVETSADQTIEQVSNIEKKITRFLQLNSGRLYLANPLIAPNNFPLHQNKVLCKYQIKKHERIEALNGQIGIKAKMDIPKHTIIGQHYGVEFLCSEFEWLYGGTSEEWQHNTYAHTINVKEETFNNYLKLTDKRQSRSQNNRSDTTSVAIVIDPCSLRGTSQEPLLMFLNDCRLHIESVHATEQDLMHENVEFLSCTLNGWPTLFAWTSKDVKKEEELFLYYGKYYNEIMLGKQKWPQRQEAMRDFISQKMQRLTLEKDLFTLLKNLPFPTKLNNFEQSIHKQDKNTKTDKRNTTKN</sequence>
<dbReference type="InterPro" id="IPR001214">
    <property type="entry name" value="SET_dom"/>
</dbReference>
<keyword evidence="2" id="KW-0812">Transmembrane</keyword>
<name>X6M8I9_RETFI</name>
<dbReference type="PROSITE" id="PS50280">
    <property type="entry name" value="SET"/>
    <property type="match status" value="1"/>
</dbReference>
<dbReference type="AlphaFoldDB" id="X6M8I9"/>
<dbReference type="InterPro" id="IPR046341">
    <property type="entry name" value="SET_dom_sf"/>
</dbReference>
<feature type="compositionally biased region" description="Basic and acidic residues" evidence="1">
    <location>
        <begin position="629"/>
        <end position="647"/>
    </location>
</feature>
<comment type="caution">
    <text evidence="4">The sequence shown here is derived from an EMBL/GenBank/DDBJ whole genome shotgun (WGS) entry which is preliminary data.</text>
</comment>
<dbReference type="EMBL" id="ASPP01024135">
    <property type="protein sequence ID" value="ETO09335.1"/>
    <property type="molecule type" value="Genomic_DNA"/>
</dbReference>
<evidence type="ECO:0000313" key="4">
    <source>
        <dbReference type="EMBL" id="ETO09335.1"/>
    </source>
</evidence>
<keyword evidence="2" id="KW-1133">Transmembrane helix</keyword>
<feature type="region of interest" description="Disordered" evidence="1">
    <location>
        <begin position="628"/>
        <end position="647"/>
    </location>
</feature>
<evidence type="ECO:0000259" key="3">
    <source>
        <dbReference type="PROSITE" id="PS50280"/>
    </source>
</evidence>
<keyword evidence="5" id="KW-1185">Reference proteome</keyword>
<dbReference type="Gene3D" id="2.170.270.10">
    <property type="entry name" value="SET domain"/>
    <property type="match status" value="1"/>
</dbReference>
<keyword evidence="2" id="KW-0472">Membrane</keyword>
<organism evidence="4 5">
    <name type="scientific">Reticulomyxa filosa</name>
    <dbReference type="NCBI Taxonomy" id="46433"/>
    <lineage>
        <taxon>Eukaryota</taxon>
        <taxon>Sar</taxon>
        <taxon>Rhizaria</taxon>
        <taxon>Retaria</taxon>
        <taxon>Foraminifera</taxon>
        <taxon>Monothalamids</taxon>
        <taxon>Reticulomyxidae</taxon>
        <taxon>Reticulomyxa</taxon>
    </lineage>
</organism>
<evidence type="ECO:0000256" key="1">
    <source>
        <dbReference type="SAM" id="MobiDB-lite"/>
    </source>
</evidence>
<feature type="region of interest" description="Disordered" evidence="1">
    <location>
        <begin position="302"/>
        <end position="323"/>
    </location>
</feature>
<gene>
    <name evidence="4" type="ORF">RFI_28052</name>
</gene>
<feature type="region of interest" description="Disordered" evidence="1">
    <location>
        <begin position="155"/>
        <end position="210"/>
    </location>
</feature>
<feature type="domain" description="SET" evidence="3">
    <location>
        <begin position="403"/>
        <end position="573"/>
    </location>
</feature>
<feature type="transmembrane region" description="Helical" evidence="2">
    <location>
        <begin position="58"/>
        <end position="79"/>
    </location>
</feature>
<protein>
    <recommendedName>
        <fullName evidence="3">SET domain-containing protein</fullName>
    </recommendedName>
</protein>
<feature type="compositionally biased region" description="Basic and acidic residues" evidence="1">
    <location>
        <begin position="174"/>
        <end position="187"/>
    </location>
</feature>
<dbReference type="SUPFAM" id="SSF82199">
    <property type="entry name" value="SET domain"/>
    <property type="match status" value="1"/>
</dbReference>
<accession>X6M8I9</accession>
<evidence type="ECO:0000256" key="2">
    <source>
        <dbReference type="SAM" id="Phobius"/>
    </source>
</evidence>
<proteinExistence type="predicted"/>
<dbReference type="Proteomes" id="UP000023152">
    <property type="component" value="Unassembled WGS sequence"/>
</dbReference>
<feature type="compositionally biased region" description="Polar residues" evidence="1">
    <location>
        <begin position="155"/>
        <end position="168"/>
    </location>
</feature>